<reference evidence="1 2" key="1">
    <citation type="submission" date="2018-05" db="EMBL/GenBank/DDBJ databases">
        <title>Freshwater and sediment microbial communities from various areas in North America, analyzing microbe dynamics in response to fracking.</title>
        <authorList>
            <person name="Lamendella R."/>
        </authorList>
    </citation>
    <scope>NUCLEOTIDE SEQUENCE [LARGE SCALE GENOMIC DNA]</scope>
    <source>
        <strain evidence="1 2">15_TX</strain>
    </source>
</reference>
<evidence type="ECO:0000313" key="1">
    <source>
        <dbReference type="EMBL" id="PWW31316.1"/>
    </source>
</evidence>
<accession>A0A2V3A3D2</accession>
<proteinExistence type="predicted"/>
<gene>
    <name evidence="1" type="ORF">DFO73_102312</name>
</gene>
<evidence type="ECO:0000313" key="2">
    <source>
        <dbReference type="Proteomes" id="UP000247150"/>
    </source>
</evidence>
<dbReference type="Proteomes" id="UP000247150">
    <property type="component" value="Unassembled WGS sequence"/>
</dbReference>
<name>A0A2V3A3D2_9BACI</name>
<dbReference type="EMBL" id="QGTW01000002">
    <property type="protein sequence ID" value="PWW31316.1"/>
    <property type="molecule type" value="Genomic_DNA"/>
</dbReference>
<sequence length="35" mass="4030">MVGIKSVIFDGETIYVFKSAIYIFEYSSGSTWKYV</sequence>
<protein>
    <submittedName>
        <fullName evidence="1">Uncharacterized protein</fullName>
    </submittedName>
</protein>
<dbReference type="AlphaFoldDB" id="A0A2V3A3D2"/>
<organism evidence="1 2">
    <name type="scientific">Cytobacillus oceanisediminis</name>
    <dbReference type="NCBI Taxonomy" id="665099"/>
    <lineage>
        <taxon>Bacteria</taxon>
        <taxon>Bacillati</taxon>
        <taxon>Bacillota</taxon>
        <taxon>Bacilli</taxon>
        <taxon>Bacillales</taxon>
        <taxon>Bacillaceae</taxon>
        <taxon>Cytobacillus</taxon>
    </lineage>
</organism>
<comment type="caution">
    <text evidence="1">The sequence shown here is derived from an EMBL/GenBank/DDBJ whole genome shotgun (WGS) entry which is preliminary data.</text>
</comment>